<dbReference type="EMBL" id="DAAONO010000018">
    <property type="protein sequence ID" value="HAD3834042.1"/>
    <property type="molecule type" value="Genomic_DNA"/>
</dbReference>
<dbReference type="EMBL" id="DAAOPV010000021">
    <property type="protein sequence ID" value="HAD5006038.1"/>
    <property type="molecule type" value="Genomic_DNA"/>
</dbReference>
<evidence type="ECO:0000313" key="30">
    <source>
        <dbReference type="EMBL" id="HAD3596377.1"/>
    </source>
</evidence>
<evidence type="ECO:0000313" key="35">
    <source>
        <dbReference type="EMBL" id="HAD3703280.1"/>
    </source>
</evidence>
<evidence type="ECO:0000313" key="62">
    <source>
        <dbReference type="EMBL" id="HAD6092997.1"/>
    </source>
</evidence>
<evidence type="ECO:0000313" key="40">
    <source>
        <dbReference type="EMBL" id="HAD3946808.1"/>
    </source>
</evidence>
<dbReference type="EMBL" id="DAAOSD010000017">
    <property type="protein sequence ID" value="HAD4066123.1"/>
    <property type="molecule type" value="Genomic_DNA"/>
</dbReference>
<dbReference type="EMBL" id="DAAONS010000019">
    <property type="protein sequence ID" value="HAD3782474.1"/>
    <property type="molecule type" value="Genomic_DNA"/>
</dbReference>
<evidence type="ECO:0000313" key="50">
    <source>
        <dbReference type="EMBL" id="HAD4986277.1"/>
    </source>
</evidence>
<evidence type="ECO:0000313" key="33">
    <source>
        <dbReference type="EMBL" id="HAD3659513.1"/>
    </source>
</evidence>
<evidence type="ECO:0000313" key="56">
    <source>
        <dbReference type="EMBL" id="HAD5109463.1"/>
    </source>
</evidence>
<evidence type="ECO:0000313" key="48">
    <source>
        <dbReference type="EMBL" id="HAD4121985.1"/>
    </source>
</evidence>
<name>A0A713K0Q0_SALTM</name>
<dbReference type="EMBL" id="DAAOLM010000019">
    <property type="protein sequence ID" value="HAD3596377.1"/>
    <property type="molecule type" value="Genomic_DNA"/>
</dbReference>
<dbReference type="EMBL" id="DAAOFR010000019">
    <property type="protein sequence ID" value="HAD2860554.1"/>
    <property type="molecule type" value="Genomic_DNA"/>
</dbReference>
<dbReference type="EMBL" id="DAAOOH010000018">
    <property type="protein sequence ID" value="HAD4121985.1"/>
    <property type="molecule type" value="Genomic_DNA"/>
</dbReference>
<dbReference type="EMBL" id="DAAOII010000017">
    <property type="protein sequence ID" value="HAD3186653.1"/>
    <property type="molecule type" value="Genomic_DNA"/>
</dbReference>
<reference evidence="28" key="2">
    <citation type="submission" date="2019-01" db="EMBL/GenBank/DDBJ databases">
        <authorList>
            <consortium name="NCBI Pathogen Detection Project"/>
        </authorList>
    </citation>
    <scope>NUCLEOTIDE SEQUENCE</scope>
    <source>
        <strain evidence="53">S041T</strain>
        <strain evidence="57">S045T</strain>
        <strain evidence="59">S057T</strain>
        <strain evidence="52">S059T</strain>
        <strain evidence="44">S061T</strain>
        <strain evidence="56">S062FT</strain>
        <strain evidence="51">S064T</strain>
        <strain evidence="42">S075T</strain>
        <strain evidence="38">S103T</strain>
        <strain evidence="36">S108T</strain>
        <strain evidence="58">S120T</strain>
        <strain evidence="61">S123T</strain>
        <strain evidence="41">S154T</strain>
        <strain evidence="40">S182T</strain>
        <strain evidence="50">S245T</strain>
        <strain evidence="39">S256T</strain>
        <strain evidence="65">S257T</strain>
        <strain evidence="60">S266FT</strain>
        <strain evidence="46">S269FT</strain>
        <strain evidence="64">S287T</strain>
        <strain evidence="37">S303T</strain>
        <strain evidence="48">S321T</strain>
        <strain evidence="55">S335FT</strain>
        <strain evidence="66">S362T</strain>
        <strain evidence="45">S372Ta</strain>
        <strain evidence="43">S381T</strain>
        <strain evidence="28">Typhimurium</strain>
    </source>
</reference>
<evidence type="ECO:0000313" key="16">
    <source>
        <dbReference type="EMBL" id="HAD3186653.1"/>
    </source>
</evidence>
<dbReference type="EMBL" id="DAAOEF010000018">
    <property type="protein sequence ID" value="HAD2672259.1"/>
    <property type="molecule type" value="Genomic_DNA"/>
</dbReference>
<evidence type="ECO:0000313" key="6">
    <source>
        <dbReference type="EMBL" id="HAD2845941.1"/>
    </source>
</evidence>
<dbReference type="EMBL" id="DAAOIV010000018">
    <property type="protein sequence ID" value="HAD3255230.1"/>
    <property type="molecule type" value="Genomic_DNA"/>
</dbReference>
<evidence type="ECO:0000313" key="24">
    <source>
        <dbReference type="EMBL" id="HAD3376515.1"/>
    </source>
</evidence>
<dbReference type="EMBL" id="DAAORW010000018">
    <property type="protein sequence ID" value="HAD4986277.1"/>
    <property type="molecule type" value="Genomic_DNA"/>
</dbReference>
<dbReference type="EMBL" id="DAAOOL010000018">
    <property type="protein sequence ID" value="HAD3991159.1"/>
    <property type="molecule type" value="Genomic_DNA"/>
</dbReference>
<sequence length="96" mass="11162">MGWQLFKRQVIIMVVLFENINKNKKGNKKFILKILDNSNGNYVVIQQVFACFPDGGEVLQSEKKENFASLADLREGEYTRTRQGKLFIRSDFWTAV</sequence>
<dbReference type="EMBL" id="DAAOMW010000017">
    <property type="protein sequence ID" value="HAD6122458.1"/>
    <property type="molecule type" value="Genomic_DNA"/>
</dbReference>
<evidence type="ECO:0000313" key="49">
    <source>
        <dbReference type="EMBL" id="HAD4977016.1"/>
    </source>
</evidence>
<evidence type="ECO:0000313" key="61">
    <source>
        <dbReference type="EMBL" id="HAD6083356.1"/>
    </source>
</evidence>
<dbReference type="EMBL" id="DAAOGV010000017">
    <property type="protein sequence ID" value="HAD3002738.1"/>
    <property type="molecule type" value="Genomic_DNA"/>
</dbReference>
<evidence type="ECO:0000313" key="18">
    <source>
        <dbReference type="EMBL" id="HAD3206432.1"/>
    </source>
</evidence>
<dbReference type="EMBL" id="DAAOLR010000019">
    <property type="protein sequence ID" value="HAD3620659.1"/>
    <property type="molecule type" value="Genomic_DNA"/>
</dbReference>
<protein>
    <submittedName>
        <fullName evidence="28">Uncharacterized protein</fullName>
    </submittedName>
</protein>
<evidence type="ECO:0000313" key="13">
    <source>
        <dbReference type="EMBL" id="HAD3089640.1"/>
    </source>
</evidence>
<evidence type="ECO:0000313" key="31">
    <source>
        <dbReference type="EMBL" id="HAD3620659.1"/>
    </source>
</evidence>
<dbReference type="EMBL" id="DAAOJU010000018">
    <property type="protein sequence ID" value="HAD3386237.1"/>
    <property type="molecule type" value="Genomic_DNA"/>
</dbReference>
<dbReference type="AlphaFoldDB" id="A0A713K0Q0"/>
<accession>A0A713K0Q0</accession>
<dbReference type="EMBL" id="DAAOHN010000018">
    <property type="protein sequence ID" value="HAD3089640.1"/>
    <property type="molecule type" value="Genomic_DNA"/>
</dbReference>
<evidence type="ECO:0000313" key="57">
    <source>
        <dbReference type="EMBL" id="HAD5397615.1"/>
    </source>
</evidence>
<evidence type="ECO:0000313" key="65">
    <source>
        <dbReference type="EMBL" id="HAD6141917.1"/>
    </source>
</evidence>
<gene>
    <name evidence="9" type="ORF">G1N61_18635</name>
    <name evidence="10" type="ORF">G1N66_19300</name>
    <name evidence="1" type="ORF">G1N68_19000</name>
    <name evidence="8" type="ORF">G1N71_19755</name>
    <name evidence="11" type="ORF">G1N91_19590</name>
    <name evidence="20" type="ORF">G1O00_20060</name>
    <name evidence="12" type="ORF">G1O08_20390</name>
    <name evidence="21" type="ORF">G1O20_19595</name>
    <name evidence="13" type="ORF">G1O26_19590</name>
    <name evidence="2" type="ORF">G1O29_18650</name>
    <name evidence="24" type="ORF">G1O38_19745</name>
    <name evidence="14" type="ORF">G1O46_19765</name>
    <name evidence="3" type="ORF">G1O48_19320</name>
    <name evidence="18" type="ORF">G1O49_20420</name>
    <name evidence="31" type="ORF">G1O51_20045</name>
    <name evidence="17" type="ORF">G1O62_18995</name>
    <name evidence="15" type="ORF">G1O63_20045</name>
    <name evidence="16" type="ORF">G1O65_18645</name>
    <name evidence="4" type="ORF">G1O69_19620</name>
    <name evidence="5" type="ORF">G1O76_20130</name>
    <name evidence="32" type="ORF">G1O77_20060</name>
    <name evidence="7" type="ORF">G1O80_20150</name>
    <name evidence="22" type="ORF">G1O84_20150</name>
    <name evidence="49" type="ORF">G1O90_19620</name>
    <name evidence="6" type="ORF">G1O93_20130</name>
    <name evidence="23" type="ORF">G1O94_19655</name>
    <name evidence="19" type="ORF">G1O96_20270</name>
    <name evidence="33" type="ORF">G1P09_20010</name>
    <name evidence="34" type="ORF">G1P10_20080</name>
    <name evidence="25" type="ORF">G1P26_19330</name>
    <name evidence="26" type="ORF">G1P31_20125</name>
    <name evidence="28" type="ORF">G1P35_20055</name>
    <name evidence="27" type="ORF">G1P40_19585</name>
    <name evidence="35" type="ORF">G1P48_20030</name>
    <name evidence="30" type="ORF">G1P54_20145</name>
    <name evidence="29" type="ORF">G1P58_19165</name>
    <name evidence="63" type="ORF">G1P91_19075</name>
    <name evidence="62" type="ORF">G1Q08_18780</name>
    <name evidence="61" type="ORF">G1Q81_19150</name>
    <name evidence="37" type="ORF">G1Q84_16400</name>
    <name evidence="64" type="ORF">G1Q86_18285</name>
    <name evidence="38" type="ORF">G1Q88_17700</name>
    <name evidence="39" type="ORF">G1Q90_18365</name>
    <name evidence="65" type="ORF">G1Q91_18470</name>
    <name evidence="36" type="ORF">G1Q93_17575</name>
    <name evidence="50" type="ORF">G1Q96_19040</name>
    <name evidence="48" type="ORF">G1Q98_18710</name>
    <name evidence="40" type="ORF">G1Q99_15235</name>
    <name evidence="41" type="ORF">G1R01_20020</name>
    <name evidence="58" type="ORF">G1R03_18945</name>
    <name evidence="43" type="ORF">G1R08_16750</name>
    <name evidence="66" type="ORF">G1R13_17010</name>
    <name evidence="45" type="ORF">G1R15_16860</name>
    <name evidence="42" type="ORF">G1R20_20130</name>
    <name evidence="44" type="ORF">G1R22_19815</name>
    <name evidence="51" type="ORF">G1R23_17520</name>
    <name evidence="47" type="ORF">G1R27_18370</name>
    <name evidence="54" type="ORF">G1R28_18510</name>
    <name evidence="57" type="ORF">G1R36_20565</name>
    <name evidence="60" type="ORF">G1R38_18520</name>
    <name evidence="52" type="ORF">G1R40_20245</name>
    <name evidence="59" type="ORF">G1R44_19535</name>
    <name evidence="53" type="ORF">G1R45_17520</name>
    <name evidence="55" type="ORF">G1R48_16150</name>
    <name evidence="56" type="ORF">G1R53_20575</name>
    <name evidence="46" type="ORF">G1R69_17800</name>
</gene>
<dbReference type="EMBL" id="DAAOQU010000019">
    <property type="protein sequence ID" value="HAD5109463.1"/>
    <property type="molecule type" value="Genomic_DNA"/>
</dbReference>
<evidence type="ECO:0000313" key="5">
    <source>
        <dbReference type="EMBL" id="HAD2836360.1"/>
    </source>
</evidence>
<evidence type="ECO:0000313" key="27">
    <source>
        <dbReference type="EMBL" id="HAD3522821.1"/>
    </source>
</evidence>
<evidence type="ECO:0000313" key="32">
    <source>
        <dbReference type="EMBL" id="HAD3630459.1"/>
    </source>
</evidence>
<evidence type="ECO:0000313" key="46">
    <source>
        <dbReference type="EMBL" id="HAD4033537.1"/>
    </source>
</evidence>
<dbReference type="EMBL" id="DAAONM010000018">
    <property type="protein sequence ID" value="HAD3866619.1"/>
    <property type="molecule type" value="Genomic_DNA"/>
</dbReference>
<dbReference type="EMBL" id="DAAOMB010000020">
    <property type="protein sequence ID" value="HAD3659513.1"/>
    <property type="molecule type" value="Genomic_DNA"/>
</dbReference>
<dbReference type="EMBL" id="DAAONJ010000017">
    <property type="protein sequence ID" value="HAD6136916.1"/>
    <property type="molecule type" value="Genomic_DNA"/>
</dbReference>
<evidence type="ECO:0000313" key="52">
    <source>
        <dbReference type="EMBL" id="HAD5006038.1"/>
    </source>
</evidence>
<evidence type="ECO:0000313" key="55">
    <source>
        <dbReference type="EMBL" id="HAD5061916.1"/>
    </source>
</evidence>
<evidence type="ECO:0000313" key="42">
    <source>
        <dbReference type="EMBL" id="HAD3967106.1"/>
    </source>
</evidence>
<evidence type="ECO:0000313" key="63">
    <source>
        <dbReference type="EMBL" id="HAD6122458.1"/>
    </source>
</evidence>
<evidence type="ECO:0000313" key="1">
    <source>
        <dbReference type="EMBL" id="HAD2672259.1"/>
    </source>
</evidence>
<dbReference type="EMBL" id="DAAONN010000017">
    <property type="protein sequence ID" value="HAD3919468.1"/>
    <property type="molecule type" value="Genomic_DNA"/>
</dbReference>
<evidence type="ECO:0000313" key="34">
    <source>
        <dbReference type="EMBL" id="HAD3664386.1"/>
    </source>
</evidence>
<dbReference type="EMBL" id="DAAOOG010000017">
    <property type="protein sequence ID" value="HAD3971367.1"/>
    <property type="molecule type" value="Genomic_DNA"/>
</dbReference>
<evidence type="ECO:0000313" key="64">
    <source>
        <dbReference type="EMBL" id="HAD6136916.1"/>
    </source>
</evidence>
<dbReference type="EMBL" id="DAAONA010000018">
    <property type="protein sequence ID" value="HAD6092997.1"/>
    <property type="molecule type" value="Genomic_DNA"/>
</dbReference>
<dbReference type="EMBL" id="DAAORY010000019">
    <property type="protein sequence ID" value="HAD4990901.1"/>
    <property type="molecule type" value="Genomic_DNA"/>
</dbReference>
<evidence type="ECO:0000313" key="26">
    <source>
        <dbReference type="EMBL" id="HAD3498488.1"/>
    </source>
</evidence>
<evidence type="ECO:0000313" key="37">
    <source>
        <dbReference type="EMBL" id="HAD3834042.1"/>
    </source>
</evidence>
<evidence type="ECO:0000313" key="9">
    <source>
        <dbReference type="EMBL" id="HAD2983176.1"/>
    </source>
</evidence>
<dbReference type="EMBL" id="DAAOJN010000019">
    <property type="protein sequence ID" value="HAD3347545.1"/>
    <property type="molecule type" value="Genomic_DNA"/>
</dbReference>
<dbReference type="EMBL" id="DAAOLS010000019">
    <property type="protein sequence ID" value="HAD3630459.1"/>
    <property type="molecule type" value="Genomic_DNA"/>
</dbReference>
<dbReference type="EMBL" id="DAAOIM010000019">
    <property type="protein sequence ID" value="HAD3221254.1"/>
    <property type="molecule type" value="Genomic_DNA"/>
</dbReference>
<dbReference type="EMBL" id="DAAOGS010000018">
    <property type="protein sequence ID" value="HAD2993080.1"/>
    <property type="molecule type" value="Genomic_DNA"/>
</dbReference>
<evidence type="ECO:0000313" key="4">
    <source>
        <dbReference type="EMBL" id="HAD2812192.1"/>
    </source>
</evidence>
<evidence type="ECO:0000313" key="8">
    <source>
        <dbReference type="EMBL" id="HAD2968690.1"/>
    </source>
</evidence>
<dbReference type="EMBL" id="DAAOOO010000020">
    <property type="protein sequence ID" value="HAD3981830.1"/>
    <property type="molecule type" value="Genomic_DNA"/>
</dbReference>
<dbReference type="EMBL" id="DAAOKY010000019">
    <property type="protein sequence ID" value="HAD3532837.1"/>
    <property type="molecule type" value="Genomic_DNA"/>
</dbReference>
<dbReference type="EMBL" id="DAAOGO010000019">
    <property type="protein sequence ID" value="HAD2968690.1"/>
    <property type="molecule type" value="Genomic_DNA"/>
</dbReference>
<dbReference type="EMBL" id="DAAOHV010000020">
    <property type="protein sequence ID" value="HAD3118959.1"/>
    <property type="molecule type" value="Genomic_DNA"/>
</dbReference>
<dbReference type="EMBL" id="DAAOPT010000017">
    <property type="protein sequence ID" value="HAD5038946.1"/>
    <property type="molecule type" value="Genomic_DNA"/>
</dbReference>
<dbReference type="EMBL" id="DAAOGR010000018">
    <property type="protein sequence ID" value="HAD2983176.1"/>
    <property type="molecule type" value="Genomic_DNA"/>
</dbReference>
<dbReference type="EMBL" id="DAAOOR010000019">
    <property type="protein sequence ID" value="HAD5397615.1"/>
    <property type="molecule type" value="Genomic_DNA"/>
</dbReference>
<dbReference type="EMBL" id="DAAOIH010000017">
    <property type="protein sequence ID" value="HAD3196485.1"/>
    <property type="molecule type" value="Genomic_DNA"/>
</dbReference>
<dbReference type="EMBL" id="DAAOKZ010000019">
    <property type="protein sequence ID" value="HAD3522821.1"/>
    <property type="molecule type" value="Genomic_DNA"/>
</dbReference>
<evidence type="ECO:0000313" key="51">
    <source>
        <dbReference type="EMBL" id="HAD4990901.1"/>
    </source>
</evidence>
<dbReference type="EMBL" id="DAAOPG010000019">
    <property type="protein sequence ID" value="HAD6002752.1"/>
    <property type="molecule type" value="Genomic_DNA"/>
</dbReference>
<dbReference type="EMBL" id="DAAOOZ010000017">
    <property type="protein sequence ID" value="HAD5642151.1"/>
    <property type="molecule type" value="Genomic_DNA"/>
</dbReference>
<evidence type="ECO:0000313" key="17">
    <source>
        <dbReference type="EMBL" id="HAD3196485.1"/>
    </source>
</evidence>
<dbReference type="EMBL" id="DAAOQH010000020">
    <property type="protein sequence ID" value="HAD5061916.1"/>
    <property type="molecule type" value="Genomic_DNA"/>
</dbReference>
<dbReference type="EMBL" id="DAAOJQ010000018">
    <property type="protein sequence ID" value="HAD3366654.1"/>
    <property type="molecule type" value="Genomic_DNA"/>
</dbReference>
<dbReference type="EMBL" id="DAAOSW010000020">
    <property type="protein sequence ID" value="HAD4033537.1"/>
    <property type="molecule type" value="Genomic_DNA"/>
</dbReference>
<evidence type="ECO:0000313" key="15">
    <source>
        <dbReference type="EMBL" id="HAD3138473.1"/>
    </source>
</evidence>
<evidence type="ECO:0000313" key="20">
    <source>
        <dbReference type="EMBL" id="HAD3245601.1"/>
    </source>
</evidence>
<evidence type="ECO:0000313" key="59">
    <source>
        <dbReference type="EMBL" id="HAD5979065.1"/>
    </source>
</evidence>
<dbReference type="EMBL" id="DAAONF010000019">
    <property type="protein sequence ID" value="HAD6083356.1"/>
    <property type="molecule type" value="Genomic_DNA"/>
</dbReference>
<evidence type="ECO:0000313" key="21">
    <source>
        <dbReference type="EMBL" id="HAD3255230.1"/>
    </source>
</evidence>
<dbReference type="EMBL" id="DAAOIQ010000020">
    <property type="protein sequence ID" value="HAD3245601.1"/>
    <property type="molecule type" value="Genomic_DNA"/>
</dbReference>
<evidence type="ECO:0000313" key="45">
    <source>
        <dbReference type="EMBL" id="HAD3991159.1"/>
    </source>
</evidence>
<dbReference type="EMBL" id="DAAOFO010000019">
    <property type="protein sequence ID" value="HAD2845941.1"/>
    <property type="molecule type" value="Genomic_DNA"/>
</dbReference>
<dbReference type="EMBL" id="DAAOIL010000020">
    <property type="protein sequence ID" value="HAD3206432.1"/>
    <property type="molecule type" value="Genomic_DNA"/>
</dbReference>
<evidence type="ECO:0000313" key="53">
    <source>
        <dbReference type="EMBL" id="HAD5024929.1"/>
    </source>
</evidence>
<evidence type="ECO:0000313" key="66">
    <source>
        <dbReference type="EMBL" id="HAD6151356.1"/>
    </source>
</evidence>
<dbReference type="EMBL" id="DAAOOI010000019">
    <property type="protein sequence ID" value="HAD3967106.1"/>
    <property type="molecule type" value="Genomic_DNA"/>
</dbReference>
<evidence type="ECO:0000313" key="47">
    <source>
        <dbReference type="EMBL" id="HAD4066123.1"/>
    </source>
</evidence>
<dbReference type="EMBL" id="DAAOEW010000017">
    <property type="protein sequence ID" value="HAD2758519.1"/>
    <property type="molecule type" value="Genomic_DNA"/>
</dbReference>
<dbReference type="EMBL" id="DAAOOC010000016">
    <property type="protein sequence ID" value="HAD3946808.1"/>
    <property type="molecule type" value="Genomic_DNA"/>
</dbReference>
<dbReference type="EMBL" id="DAAOPP010000015">
    <property type="protein sequence ID" value="HAD6151356.1"/>
    <property type="molecule type" value="Genomic_DNA"/>
</dbReference>
<dbReference type="EMBL" id="DAAOQC010000016">
    <property type="protein sequence ID" value="HAD5024929.1"/>
    <property type="molecule type" value="Genomic_DNA"/>
</dbReference>
<evidence type="ECO:0000313" key="25">
    <source>
        <dbReference type="EMBL" id="HAD3386237.1"/>
    </source>
</evidence>
<evidence type="ECO:0000313" key="58">
    <source>
        <dbReference type="EMBL" id="HAD5642151.1"/>
    </source>
</evidence>
<organism evidence="28">
    <name type="scientific">Salmonella typhimurium</name>
    <dbReference type="NCBI Taxonomy" id="90371"/>
    <lineage>
        <taxon>Bacteria</taxon>
        <taxon>Pseudomonadati</taxon>
        <taxon>Pseudomonadota</taxon>
        <taxon>Gammaproteobacteria</taxon>
        <taxon>Enterobacterales</taxon>
        <taxon>Enterobacteriaceae</taxon>
        <taxon>Salmonella</taxon>
    </lineage>
</organism>
<dbReference type="EMBL" id="DAAOHW010000019">
    <property type="protein sequence ID" value="HAD3138473.1"/>
    <property type="molecule type" value="Genomic_DNA"/>
</dbReference>
<dbReference type="EMBL" id="DAAOMG010000019">
    <property type="protein sequence ID" value="HAD3703280.1"/>
    <property type="molecule type" value="Genomic_DNA"/>
</dbReference>
<evidence type="ECO:0000313" key="44">
    <source>
        <dbReference type="EMBL" id="HAD3981830.1"/>
    </source>
</evidence>
<evidence type="ECO:0000313" key="3">
    <source>
        <dbReference type="EMBL" id="HAD2787890.1"/>
    </source>
</evidence>
<dbReference type="EMBL" id="DAAOFC010000018">
    <property type="protein sequence ID" value="HAD2787890.1"/>
    <property type="molecule type" value="Genomic_DNA"/>
</dbReference>
<evidence type="ECO:0000313" key="54">
    <source>
        <dbReference type="EMBL" id="HAD5038946.1"/>
    </source>
</evidence>
<evidence type="ECO:0000313" key="29">
    <source>
        <dbReference type="EMBL" id="HAD3571683.1"/>
    </source>
</evidence>
<evidence type="ECO:0000313" key="10">
    <source>
        <dbReference type="EMBL" id="HAD2993080.1"/>
    </source>
</evidence>
<dbReference type="EMBL" id="DAAOPL010000018">
    <property type="protein sequence ID" value="HAD5979065.1"/>
    <property type="molecule type" value="Genomic_DNA"/>
</dbReference>
<dbReference type="EMBL" id="DAAOFH010000019">
    <property type="protein sequence ID" value="HAD2812192.1"/>
    <property type="molecule type" value="Genomic_DNA"/>
</dbReference>
<evidence type="ECO:0000313" key="28">
    <source>
        <dbReference type="EMBL" id="HAD3532837.1"/>
    </source>
</evidence>
<evidence type="ECO:0000313" key="14">
    <source>
        <dbReference type="EMBL" id="HAD3118959.1"/>
    </source>
</evidence>
<evidence type="ECO:0000313" key="23">
    <source>
        <dbReference type="EMBL" id="HAD3366654.1"/>
    </source>
</evidence>
<evidence type="ECO:0000313" key="19">
    <source>
        <dbReference type="EMBL" id="HAD3221254.1"/>
    </source>
</evidence>
<evidence type="ECO:0000313" key="22">
    <source>
        <dbReference type="EMBL" id="HAD3347545.1"/>
    </source>
</evidence>
<dbReference type="EMBL" id="DAAOLZ010000019">
    <property type="protein sequence ID" value="HAD3664386.1"/>
    <property type="molecule type" value="Genomic_DNA"/>
</dbReference>
<evidence type="ECO:0000313" key="36">
    <source>
        <dbReference type="EMBL" id="HAD3782474.1"/>
    </source>
</evidence>
<dbReference type="EMBL" id="DAAOJT010000018">
    <property type="protein sequence ID" value="HAD3376515.1"/>
    <property type="molecule type" value="Genomic_DNA"/>
</dbReference>
<dbReference type="EMBL" id="DAAOLF010000017">
    <property type="protein sequence ID" value="HAD3571683.1"/>
    <property type="molecule type" value="Genomic_DNA"/>
</dbReference>
<dbReference type="EMBL" id="DAAONY010000018">
    <property type="protein sequence ID" value="HAD3952697.1"/>
    <property type="molecule type" value="Genomic_DNA"/>
</dbReference>
<dbReference type="EMBL" id="DAAOHE010000019">
    <property type="protein sequence ID" value="HAD3041294.1"/>
    <property type="molecule type" value="Genomic_DNA"/>
</dbReference>
<comment type="caution">
    <text evidence="28">The sequence shown here is derived from an EMBL/GenBank/DDBJ whole genome shotgun (WGS) entry which is preliminary data.</text>
</comment>
<proteinExistence type="predicted"/>
<evidence type="ECO:0000313" key="7">
    <source>
        <dbReference type="EMBL" id="HAD2860554.1"/>
    </source>
</evidence>
<evidence type="ECO:0000313" key="2">
    <source>
        <dbReference type="EMBL" id="HAD2758519.1"/>
    </source>
</evidence>
<evidence type="ECO:0000313" key="12">
    <source>
        <dbReference type="EMBL" id="HAD3041294.1"/>
    </source>
</evidence>
<dbReference type="EMBL" id="DAAONK010000017">
    <property type="protein sequence ID" value="HAD6141917.1"/>
    <property type="molecule type" value="Genomic_DNA"/>
</dbReference>
<dbReference type="EMBL" id="DAAOFL010000019">
    <property type="protein sequence ID" value="HAD2836360.1"/>
    <property type="molecule type" value="Genomic_DNA"/>
</dbReference>
<evidence type="ECO:0000313" key="11">
    <source>
        <dbReference type="EMBL" id="HAD3002738.1"/>
    </source>
</evidence>
<evidence type="ECO:0000313" key="38">
    <source>
        <dbReference type="EMBL" id="HAD3866619.1"/>
    </source>
</evidence>
<reference evidence="28" key="1">
    <citation type="journal article" date="2018" name="Genome Biol.">
        <title>SKESA: strategic k-mer extension for scrupulous assemblies.</title>
        <authorList>
            <person name="Souvorov A."/>
            <person name="Agarwala R."/>
            <person name="Lipman D.J."/>
        </authorList>
    </citation>
    <scope>NUCLEOTIDE SEQUENCE</scope>
    <source>
        <strain evidence="53">S041T</strain>
        <strain evidence="57">S045T</strain>
        <strain evidence="59">S057T</strain>
        <strain evidence="52">S059T</strain>
        <strain evidence="44">S061T</strain>
        <strain evidence="56">S062FT</strain>
        <strain evidence="51">S064T</strain>
        <strain evidence="42">S075T</strain>
        <strain evidence="38">S103T</strain>
        <strain evidence="36">S108T</strain>
        <strain evidence="58">S120T</strain>
        <strain evidence="61">S123T</strain>
        <strain evidence="41">S154T</strain>
        <strain evidence="40">S182T</strain>
        <strain evidence="50">S245T</strain>
        <strain evidence="39">S256T</strain>
        <strain evidence="65">S257T</strain>
        <strain evidence="60">S266FT</strain>
        <strain evidence="46">S269FT</strain>
        <strain evidence="64">S287T</strain>
        <strain evidence="37">S303T</strain>
        <strain evidence="48">S321T</strain>
        <strain evidence="55">S335FT</strain>
        <strain evidence="66">S362T</strain>
        <strain evidence="45">S372Ta</strain>
        <strain evidence="43">S381T</strain>
        <strain evidence="28">Typhimurium</strain>
    </source>
</reference>
<evidence type="ECO:0000313" key="43">
    <source>
        <dbReference type="EMBL" id="HAD3971367.1"/>
    </source>
</evidence>
<evidence type="ECO:0000313" key="41">
    <source>
        <dbReference type="EMBL" id="HAD3952697.1"/>
    </source>
</evidence>
<evidence type="ECO:0000313" key="39">
    <source>
        <dbReference type="EMBL" id="HAD3919468.1"/>
    </source>
</evidence>
<evidence type="ECO:0000313" key="60">
    <source>
        <dbReference type="EMBL" id="HAD6002752.1"/>
    </source>
</evidence>
<dbReference type="EMBL" id="DAAORV010000018">
    <property type="protein sequence ID" value="HAD4977016.1"/>
    <property type="molecule type" value="Genomic_DNA"/>
</dbReference>
<dbReference type="EMBL" id="DAAOKS010000019">
    <property type="protein sequence ID" value="HAD3498488.1"/>
    <property type="molecule type" value="Genomic_DNA"/>
</dbReference>